<proteinExistence type="predicted"/>
<dbReference type="Ensembl" id="ENSEEET00000050809.2">
    <property type="protein sequence ID" value="ENSEEEP00000050260.2"/>
    <property type="gene ID" value="ENSEEEG00000023633.2"/>
</dbReference>
<reference evidence="5" key="2">
    <citation type="journal article" date="2017" name="Sci. Adv.">
        <title>A tail of two voltages: Proteomic comparison of the three electric organs of the electric eel.</title>
        <authorList>
            <person name="Traeger L.L."/>
            <person name="Sabat G."/>
            <person name="Barrett-Wilt G.A."/>
            <person name="Wells G.B."/>
            <person name="Sussman M.R."/>
        </authorList>
    </citation>
    <scope>NUCLEOTIDE SEQUENCE [LARGE SCALE GENOMIC DNA]</scope>
</reference>
<keyword evidence="3" id="KW-0472">Membrane</keyword>
<accession>A0A4W4HJE4</accession>
<dbReference type="InterPro" id="IPR036691">
    <property type="entry name" value="Endo/exonu/phosph_ase_sf"/>
</dbReference>
<dbReference type="AlphaFoldDB" id="A0A4W4HJE4"/>
<dbReference type="GO" id="GO:0005634">
    <property type="term" value="C:nucleus"/>
    <property type="evidence" value="ECO:0007669"/>
    <property type="project" value="TreeGrafter"/>
</dbReference>
<organism evidence="4 5">
    <name type="scientific">Electrophorus electricus</name>
    <name type="common">Electric eel</name>
    <name type="synonym">Gymnotus electricus</name>
    <dbReference type="NCBI Taxonomy" id="8005"/>
    <lineage>
        <taxon>Eukaryota</taxon>
        <taxon>Metazoa</taxon>
        <taxon>Chordata</taxon>
        <taxon>Craniata</taxon>
        <taxon>Vertebrata</taxon>
        <taxon>Euteleostomi</taxon>
        <taxon>Actinopterygii</taxon>
        <taxon>Neopterygii</taxon>
        <taxon>Teleostei</taxon>
        <taxon>Ostariophysi</taxon>
        <taxon>Gymnotiformes</taxon>
        <taxon>Gymnotoidei</taxon>
        <taxon>Gymnotidae</taxon>
        <taxon>Electrophorus</taxon>
    </lineage>
</organism>
<keyword evidence="5" id="KW-1185">Reference proteome</keyword>
<evidence type="ECO:0000256" key="2">
    <source>
        <dbReference type="ARBA" id="ARBA00022801"/>
    </source>
</evidence>
<gene>
    <name evidence="4" type="primary">UCHL1</name>
</gene>
<dbReference type="GO" id="GO:0004530">
    <property type="term" value="F:deoxyribonuclease I activity"/>
    <property type="evidence" value="ECO:0007669"/>
    <property type="project" value="TreeGrafter"/>
</dbReference>
<evidence type="ECO:0000256" key="1">
    <source>
        <dbReference type="ARBA" id="ARBA00022722"/>
    </source>
</evidence>
<dbReference type="GO" id="GO:0003677">
    <property type="term" value="F:DNA binding"/>
    <property type="evidence" value="ECO:0007669"/>
    <property type="project" value="TreeGrafter"/>
</dbReference>
<evidence type="ECO:0000313" key="5">
    <source>
        <dbReference type="Proteomes" id="UP000314983"/>
    </source>
</evidence>
<dbReference type="SUPFAM" id="SSF56219">
    <property type="entry name" value="DNase I-like"/>
    <property type="match status" value="1"/>
</dbReference>
<dbReference type="InterPro" id="IPR016202">
    <property type="entry name" value="DNase_I"/>
</dbReference>
<reference evidence="4" key="5">
    <citation type="submission" date="2025-09" db="UniProtKB">
        <authorList>
            <consortium name="Ensembl"/>
        </authorList>
    </citation>
    <scope>IDENTIFICATION</scope>
</reference>
<dbReference type="GO" id="GO:0006308">
    <property type="term" value="P:DNA catabolic process"/>
    <property type="evidence" value="ECO:0007669"/>
    <property type="project" value="InterPro"/>
</dbReference>
<reference evidence="5" key="1">
    <citation type="journal article" date="2014" name="Science">
        <title>Nonhuman genetics. Genomic basis for the convergent evolution of electric organs.</title>
        <authorList>
            <person name="Gallant J.R."/>
            <person name="Traeger L.L."/>
            <person name="Volkening J.D."/>
            <person name="Moffett H."/>
            <person name="Chen P.H."/>
            <person name="Novina C.D."/>
            <person name="Phillips G.N.Jr."/>
            <person name="Anand R."/>
            <person name="Wells G.B."/>
            <person name="Pinch M."/>
            <person name="Guth R."/>
            <person name="Unguez G.A."/>
            <person name="Albert J.S."/>
            <person name="Zakon H.H."/>
            <person name="Samanta M.P."/>
            <person name="Sussman M.R."/>
        </authorList>
    </citation>
    <scope>NUCLEOTIDE SEQUENCE [LARGE SCALE GENOMIC DNA]</scope>
</reference>
<dbReference type="Gene3D" id="3.60.10.10">
    <property type="entry name" value="Endonuclease/exonuclease/phosphatase"/>
    <property type="match status" value="1"/>
</dbReference>
<reference evidence="4" key="4">
    <citation type="submission" date="2025-08" db="UniProtKB">
        <authorList>
            <consortium name="Ensembl"/>
        </authorList>
    </citation>
    <scope>IDENTIFICATION</scope>
</reference>
<dbReference type="SMART" id="SM00476">
    <property type="entry name" value="DNaseIc"/>
    <property type="match status" value="1"/>
</dbReference>
<sequence length="192" mass="21650">MKIASYNVRHLGPKKLNDEDVRNYLIKIVSYCSIIVILEEVNKKGYGMANFLQELNSTGLGTATLSCTKQPQLKCYQTLHDNEFQPGGVATIYHAKTVTVAGKTVKNHVKNCLECALLALFACMCVCAFTVLTDFVLIPVHTKPHDSVKELDELYDVCMAVREKWNIDVSLNTHLWGLHLQEENEADQNLHR</sequence>
<keyword evidence="3" id="KW-1133">Transmembrane helix</keyword>
<dbReference type="Proteomes" id="UP000314983">
    <property type="component" value="Chromosome 20"/>
</dbReference>
<dbReference type="PANTHER" id="PTHR11371">
    <property type="entry name" value="DEOXYRIBONUCLEASE"/>
    <property type="match status" value="1"/>
</dbReference>
<keyword evidence="3" id="KW-0812">Transmembrane</keyword>
<evidence type="ECO:0000256" key="3">
    <source>
        <dbReference type="SAM" id="Phobius"/>
    </source>
</evidence>
<evidence type="ECO:0000313" key="4">
    <source>
        <dbReference type="Ensembl" id="ENSEEEP00000050260.2"/>
    </source>
</evidence>
<name>A0A4W4HJE4_ELEEL</name>
<protein>
    <recommendedName>
        <fullName evidence="6">Endonuclease/exonuclease/phosphatase domain-containing protein</fullName>
    </recommendedName>
</protein>
<dbReference type="PRINTS" id="PR00130">
    <property type="entry name" value="DNASEI"/>
</dbReference>
<feature type="transmembrane region" description="Helical" evidence="3">
    <location>
        <begin position="116"/>
        <end position="140"/>
    </location>
</feature>
<keyword evidence="1" id="KW-0540">Nuclease</keyword>
<dbReference type="PANTHER" id="PTHR11371:SF26">
    <property type="entry name" value="DEOXYRIBONUCLEASE"/>
    <property type="match status" value="1"/>
</dbReference>
<keyword evidence="2" id="KW-0378">Hydrolase</keyword>
<reference evidence="4" key="3">
    <citation type="submission" date="2020-05" db="EMBL/GenBank/DDBJ databases">
        <title>Electrophorus electricus (electric eel) genome, fEleEle1, primary haplotype.</title>
        <authorList>
            <person name="Myers G."/>
            <person name="Meyer A."/>
            <person name="Fedrigo O."/>
            <person name="Formenti G."/>
            <person name="Rhie A."/>
            <person name="Tracey A."/>
            <person name="Sims Y."/>
            <person name="Jarvis E.D."/>
        </authorList>
    </citation>
    <scope>NUCLEOTIDE SEQUENCE [LARGE SCALE GENOMIC DNA]</scope>
</reference>
<dbReference type="STRING" id="8005.ENSEEEP00000050260"/>
<evidence type="ECO:0008006" key="6">
    <source>
        <dbReference type="Google" id="ProtNLM"/>
    </source>
</evidence>